<evidence type="ECO:0000313" key="1">
    <source>
        <dbReference type="EMBL" id="ERJ96770.1"/>
    </source>
</evidence>
<evidence type="ECO:0000313" key="2">
    <source>
        <dbReference type="Proteomes" id="UP000016662"/>
    </source>
</evidence>
<dbReference type="Proteomes" id="UP000016662">
    <property type="component" value="Unassembled WGS sequence"/>
</dbReference>
<comment type="caution">
    <text evidence="1">The sequence shown here is derived from an EMBL/GenBank/DDBJ whole genome shotgun (WGS) entry which is preliminary data.</text>
</comment>
<dbReference type="PANTHER" id="PTHR36436">
    <property type="entry name" value="SLL5081 PROTEIN"/>
    <property type="match status" value="1"/>
</dbReference>
<dbReference type="InterPro" id="IPR035948">
    <property type="entry name" value="YwqG-like_sf"/>
</dbReference>
<dbReference type="EMBL" id="AWVF01000096">
    <property type="protein sequence ID" value="ERJ96770.1"/>
    <property type="molecule type" value="Genomic_DNA"/>
</dbReference>
<dbReference type="SUPFAM" id="SSF103032">
    <property type="entry name" value="Hypothetical protein YwqG"/>
    <property type="match status" value="1"/>
</dbReference>
<dbReference type="OrthoDB" id="57088at2"/>
<gene>
    <name evidence="1" type="ORF">RUMCAL_00852</name>
</gene>
<dbReference type="PATRIC" id="fig|411473.3.peg.698"/>
<dbReference type="PANTHER" id="PTHR36436:SF6">
    <property type="entry name" value="SLL5081 PROTEIN"/>
    <property type="match status" value="1"/>
</dbReference>
<reference evidence="1 2" key="1">
    <citation type="submission" date="2013-07" db="EMBL/GenBank/DDBJ databases">
        <authorList>
            <person name="Weinstock G."/>
            <person name="Sodergren E."/>
            <person name="Wylie T."/>
            <person name="Fulton L."/>
            <person name="Fulton R."/>
            <person name="Fronick C."/>
            <person name="O'Laughlin M."/>
            <person name="Godfrey J."/>
            <person name="Miner T."/>
            <person name="Herter B."/>
            <person name="Appelbaum E."/>
            <person name="Cordes M."/>
            <person name="Lek S."/>
            <person name="Wollam A."/>
            <person name="Pepin K.H."/>
            <person name="Palsikar V.B."/>
            <person name="Mitreva M."/>
            <person name="Wilson R.K."/>
        </authorList>
    </citation>
    <scope>NUCLEOTIDE SEQUENCE [LARGE SCALE GENOMIC DNA]</scope>
    <source>
        <strain evidence="1 2">ATCC 27760</strain>
    </source>
</reference>
<proteinExistence type="predicted"/>
<evidence type="ECO:0008006" key="3">
    <source>
        <dbReference type="Google" id="ProtNLM"/>
    </source>
</evidence>
<dbReference type="RefSeq" id="WP_021682314.1">
    <property type="nucleotide sequence ID" value="NZ_KI260408.1"/>
</dbReference>
<dbReference type="Gene3D" id="2.30.320.10">
    <property type="entry name" value="YwqG-like"/>
    <property type="match status" value="1"/>
</dbReference>
<dbReference type="Pfam" id="PF09234">
    <property type="entry name" value="DUF1963"/>
    <property type="match status" value="1"/>
</dbReference>
<dbReference type="InterPro" id="IPR015315">
    <property type="entry name" value="DUF1963"/>
</dbReference>
<dbReference type="HOGENOM" id="CLU_056726_0_0_9"/>
<keyword evidence="2" id="KW-1185">Reference proteome</keyword>
<dbReference type="eggNOG" id="COG3878">
    <property type="taxonomic scope" value="Bacteria"/>
</dbReference>
<organism evidence="1 2">
    <name type="scientific">Ruminococcus callidus ATCC 27760</name>
    <dbReference type="NCBI Taxonomy" id="411473"/>
    <lineage>
        <taxon>Bacteria</taxon>
        <taxon>Bacillati</taxon>
        <taxon>Bacillota</taxon>
        <taxon>Clostridia</taxon>
        <taxon>Eubacteriales</taxon>
        <taxon>Oscillospiraceae</taxon>
        <taxon>Ruminococcus</taxon>
    </lineage>
</organism>
<protein>
    <recommendedName>
        <fullName evidence="3">DUF1963 domain-containing protein</fullName>
    </recommendedName>
</protein>
<name>U2KXD5_9FIRM</name>
<dbReference type="STRING" id="411473.RUMCAL_00852"/>
<accession>U2KXD5</accession>
<sequence length="289" mass="33143">MGLLDLFKRKDKDRVPKEVEASEKTDSAANMVKEIREEILQKTAIPCMKLKLTDTKPSLFDSKVGGIGYVPHDAKIPEDSKGVQLRLLAQIDCAEITLEDFPHQGLLQFWILNDDVSGLNFDDNTLQDTFRVLYFKEPDRTVTEKEVCEKMQDSSSDEEEDYFPVRGCYGLAFSEDVDTISYSDYRFESCIRKLVQQDYPEEAENLLENMDDFFDGGSGHKIGGYPGFAQWDPRSSEDTHDVLLFQLDSDMGTDWKILWGDCGIGNFFINREKLKNCDFSDVLYTWDCC</sequence>
<dbReference type="AlphaFoldDB" id="U2KXD5"/>